<proteinExistence type="predicted"/>
<name>A0A4R3Y5A1_9PROT</name>
<dbReference type="GO" id="GO:0009055">
    <property type="term" value="F:electron transfer activity"/>
    <property type="evidence" value="ECO:0007669"/>
    <property type="project" value="InterPro"/>
</dbReference>
<evidence type="ECO:0000256" key="2">
    <source>
        <dbReference type="SAM" id="SignalP"/>
    </source>
</evidence>
<evidence type="ECO:0000313" key="3">
    <source>
        <dbReference type="EMBL" id="TCV87425.1"/>
    </source>
</evidence>
<reference evidence="3 4" key="1">
    <citation type="submission" date="2019-03" db="EMBL/GenBank/DDBJ databases">
        <title>Genomic Encyclopedia of Type Strains, Phase IV (KMG-IV): sequencing the most valuable type-strain genomes for metagenomic binning, comparative biology and taxonomic classification.</title>
        <authorList>
            <person name="Goeker M."/>
        </authorList>
    </citation>
    <scope>NUCLEOTIDE SEQUENCE [LARGE SCALE GENOMIC DNA]</scope>
    <source>
        <strain evidence="3 4">DSM 100309</strain>
    </source>
</reference>
<evidence type="ECO:0000256" key="1">
    <source>
        <dbReference type="SAM" id="MobiDB-lite"/>
    </source>
</evidence>
<comment type="caution">
    <text evidence="3">The sequence shown here is derived from an EMBL/GenBank/DDBJ whole genome shotgun (WGS) entry which is preliminary data.</text>
</comment>
<feature type="compositionally biased region" description="Pro residues" evidence="1">
    <location>
        <begin position="38"/>
        <end position="47"/>
    </location>
</feature>
<evidence type="ECO:0000313" key="4">
    <source>
        <dbReference type="Proteomes" id="UP000295367"/>
    </source>
</evidence>
<sequence>MLRTRLVFILFLFFSALSFSAMSEVIETAPAPQTTISTPPPITPPSAPEQATPVPFTASRGQLLYELQCVSCHESMLHIRSNRRVTSLSELRRQVEHWSDVLKPTWSVEDIDDVTRYLNTRFYKLEIK</sequence>
<dbReference type="AlphaFoldDB" id="A0A4R3Y5A1"/>
<protein>
    <recommendedName>
        <fullName evidence="5">Cytochrome c domain-containing protein</fullName>
    </recommendedName>
</protein>
<dbReference type="GO" id="GO:0020037">
    <property type="term" value="F:heme binding"/>
    <property type="evidence" value="ECO:0007669"/>
    <property type="project" value="InterPro"/>
</dbReference>
<evidence type="ECO:0008006" key="5">
    <source>
        <dbReference type="Google" id="ProtNLM"/>
    </source>
</evidence>
<feature type="chain" id="PRO_5020245996" description="Cytochrome c domain-containing protein" evidence="2">
    <location>
        <begin position="24"/>
        <end position="128"/>
    </location>
</feature>
<dbReference type="InterPro" id="IPR036909">
    <property type="entry name" value="Cyt_c-like_dom_sf"/>
</dbReference>
<feature type="region of interest" description="Disordered" evidence="1">
    <location>
        <begin position="32"/>
        <end position="51"/>
    </location>
</feature>
<feature type="signal peptide" evidence="2">
    <location>
        <begin position="1"/>
        <end position="23"/>
    </location>
</feature>
<keyword evidence="4" id="KW-1185">Reference proteome</keyword>
<dbReference type="EMBL" id="SMCO01000005">
    <property type="protein sequence ID" value="TCV87425.1"/>
    <property type="molecule type" value="Genomic_DNA"/>
</dbReference>
<accession>A0A4R3Y5A1</accession>
<gene>
    <name evidence="3" type="ORF">EDC63_10594</name>
</gene>
<dbReference type="SUPFAM" id="SSF46626">
    <property type="entry name" value="Cytochrome c"/>
    <property type="match status" value="1"/>
</dbReference>
<dbReference type="Proteomes" id="UP000295367">
    <property type="component" value="Unassembled WGS sequence"/>
</dbReference>
<keyword evidence="2" id="KW-0732">Signal</keyword>
<organism evidence="3 4">
    <name type="scientific">Sulfurirhabdus autotrophica</name>
    <dbReference type="NCBI Taxonomy" id="1706046"/>
    <lineage>
        <taxon>Bacteria</taxon>
        <taxon>Pseudomonadati</taxon>
        <taxon>Pseudomonadota</taxon>
        <taxon>Betaproteobacteria</taxon>
        <taxon>Nitrosomonadales</taxon>
        <taxon>Sulfuricellaceae</taxon>
        <taxon>Sulfurirhabdus</taxon>
    </lineage>
</organism>